<dbReference type="STRING" id="258515.SAMN05192585_10317"/>
<dbReference type="InterPro" id="IPR003741">
    <property type="entry name" value="LUD_dom"/>
</dbReference>
<dbReference type="PIRSF" id="PIRSF020269">
    <property type="entry name" value="DUF1121"/>
    <property type="match status" value="1"/>
</dbReference>
<gene>
    <name evidence="2" type="ORF">SAMN05192585_10317</name>
</gene>
<feature type="domain" description="LUD" evidence="1">
    <location>
        <begin position="13"/>
        <end position="218"/>
    </location>
</feature>
<sequence length="224" mass="24440">MDQHAKKALDLRIEQTIKALKENNIAACYVPDKASALARVKELLHEGDTVSNGGSMSLREVGVIDLLRSGHYNYLDRDAQGITPEQKEEIHRKAFFADSYLCSSNAVTMEGELFNVDGTSNRTPAILYGPKQVIMVVGCNKIVRNLEEAIARVKSTAAPANAIRLSCDTYCAIKGECVSLSQGDNGMTAGCKGAGRICCNYVVCSYQRNKDRIKVILVGEELGY</sequence>
<accession>A0A1G9V0Z4</accession>
<dbReference type="Proteomes" id="UP000199182">
    <property type="component" value="Unassembled WGS sequence"/>
</dbReference>
<organism evidence="2 3">
    <name type="scientific">Acetanaerobacterium elongatum</name>
    <dbReference type="NCBI Taxonomy" id="258515"/>
    <lineage>
        <taxon>Bacteria</taxon>
        <taxon>Bacillati</taxon>
        <taxon>Bacillota</taxon>
        <taxon>Clostridia</taxon>
        <taxon>Eubacteriales</taxon>
        <taxon>Oscillospiraceae</taxon>
        <taxon>Acetanaerobacterium</taxon>
    </lineage>
</organism>
<evidence type="ECO:0000259" key="1">
    <source>
        <dbReference type="Pfam" id="PF02589"/>
    </source>
</evidence>
<proteinExistence type="predicted"/>
<reference evidence="2 3" key="1">
    <citation type="submission" date="2016-10" db="EMBL/GenBank/DDBJ databases">
        <authorList>
            <person name="de Groot N.N."/>
        </authorList>
    </citation>
    <scope>NUCLEOTIDE SEQUENCE [LARGE SCALE GENOMIC DNA]</scope>
    <source>
        <strain evidence="2 3">CGMCC 1.5012</strain>
    </source>
</reference>
<dbReference type="PANTHER" id="PTHR36179">
    <property type="entry name" value="LUD_DOM DOMAIN-CONTAINING PROTEIN"/>
    <property type="match status" value="1"/>
</dbReference>
<dbReference type="InterPro" id="IPR009501">
    <property type="entry name" value="UCP020269"/>
</dbReference>
<name>A0A1G9V0Z4_9FIRM</name>
<evidence type="ECO:0000313" key="3">
    <source>
        <dbReference type="Proteomes" id="UP000199182"/>
    </source>
</evidence>
<dbReference type="PANTHER" id="PTHR36179:SF2">
    <property type="entry name" value="LUD DOMAIN-CONTAINING PROTEIN"/>
    <property type="match status" value="1"/>
</dbReference>
<evidence type="ECO:0000313" key="2">
    <source>
        <dbReference type="EMBL" id="SDM65779.1"/>
    </source>
</evidence>
<protein>
    <submittedName>
        <fullName evidence="2">Uncharacterized ACR, YkgG family COG1556</fullName>
    </submittedName>
</protein>
<dbReference type="RefSeq" id="WP_092637709.1">
    <property type="nucleotide sequence ID" value="NZ_FNID01000003.1"/>
</dbReference>
<dbReference type="OrthoDB" id="9809147at2"/>
<dbReference type="AlphaFoldDB" id="A0A1G9V0Z4"/>
<dbReference type="Pfam" id="PF02589">
    <property type="entry name" value="LUD_dom"/>
    <property type="match status" value="1"/>
</dbReference>
<dbReference type="EMBL" id="FNID01000003">
    <property type="protein sequence ID" value="SDM65779.1"/>
    <property type="molecule type" value="Genomic_DNA"/>
</dbReference>
<keyword evidence="3" id="KW-1185">Reference proteome</keyword>